<dbReference type="Proteomes" id="UP000750711">
    <property type="component" value="Unassembled WGS sequence"/>
</dbReference>
<keyword evidence="2" id="KW-0472">Membrane</keyword>
<feature type="compositionally biased region" description="Gly residues" evidence="1">
    <location>
        <begin position="675"/>
        <end position="691"/>
    </location>
</feature>
<evidence type="ECO:0000313" key="4">
    <source>
        <dbReference type="Proteomes" id="UP000750711"/>
    </source>
</evidence>
<feature type="compositionally biased region" description="Polar residues" evidence="1">
    <location>
        <begin position="890"/>
        <end position="908"/>
    </location>
</feature>
<dbReference type="Gene3D" id="2.120.10.80">
    <property type="entry name" value="Kelch-type beta propeller"/>
    <property type="match status" value="1"/>
</dbReference>
<name>A0A9P8L920_9PEZI</name>
<feature type="region of interest" description="Disordered" evidence="1">
    <location>
        <begin position="838"/>
        <end position="1002"/>
    </location>
</feature>
<proteinExistence type="predicted"/>
<dbReference type="SUPFAM" id="SSF50965">
    <property type="entry name" value="Galactose oxidase, central domain"/>
    <property type="match status" value="1"/>
</dbReference>
<organism evidence="3 4">
    <name type="scientific">Trichoglossum hirsutum</name>
    <dbReference type="NCBI Taxonomy" id="265104"/>
    <lineage>
        <taxon>Eukaryota</taxon>
        <taxon>Fungi</taxon>
        <taxon>Dikarya</taxon>
        <taxon>Ascomycota</taxon>
        <taxon>Pezizomycotina</taxon>
        <taxon>Geoglossomycetes</taxon>
        <taxon>Geoglossales</taxon>
        <taxon>Geoglossaceae</taxon>
        <taxon>Trichoglossum</taxon>
    </lineage>
</organism>
<accession>A0A9P8L920</accession>
<feature type="non-terminal residue" evidence="3">
    <location>
        <position position="1002"/>
    </location>
</feature>
<protein>
    <recommendedName>
        <fullName evidence="5">Galactose oxidase</fullName>
    </recommendedName>
</protein>
<evidence type="ECO:0000256" key="2">
    <source>
        <dbReference type="SAM" id="Phobius"/>
    </source>
</evidence>
<dbReference type="EMBL" id="JAGHQM010001051">
    <property type="protein sequence ID" value="KAH0556626.1"/>
    <property type="molecule type" value="Genomic_DNA"/>
</dbReference>
<feature type="compositionally biased region" description="Polar residues" evidence="1">
    <location>
        <begin position="573"/>
        <end position="583"/>
    </location>
</feature>
<feature type="compositionally biased region" description="Basic residues" evidence="1">
    <location>
        <begin position="715"/>
        <end position="724"/>
    </location>
</feature>
<feature type="compositionally biased region" description="Polar residues" evidence="1">
    <location>
        <begin position="985"/>
        <end position="1002"/>
    </location>
</feature>
<evidence type="ECO:0008006" key="5">
    <source>
        <dbReference type="Google" id="ProtNLM"/>
    </source>
</evidence>
<keyword evidence="2" id="KW-0812">Transmembrane</keyword>
<feature type="compositionally biased region" description="Low complexity" evidence="1">
    <location>
        <begin position="870"/>
        <end position="882"/>
    </location>
</feature>
<reference evidence="3" key="1">
    <citation type="submission" date="2021-03" db="EMBL/GenBank/DDBJ databases">
        <title>Comparative genomics and phylogenomic investigation of the class Geoglossomycetes provide insights into ecological specialization and systematics.</title>
        <authorList>
            <person name="Melie T."/>
            <person name="Pirro S."/>
            <person name="Miller A.N."/>
            <person name="Quandt A."/>
        </authorList>
    </citation>
    <scope>NUCLEOTIDE SEQUENCE</scope>
    <source>
        <strain evidence="3">CAQ_001_2017</strain>
    </source>
</reference>
<dbReference type="AlphaFoldDB" id="A0A9P8L920"/>
<dbReference type="InterPro" id="IPR015915">
    <property type="entry name" value="Kelch-typ_b-propeller"/>
</dbReference>
<evidence type="ECO:0000313" key="3">
    <source>
        <dbReference type="EMBL" id="KAH0556626.1"/>
    </source>
</evidence>
<gene>
    <name evidence="3" type="ORF">GP486_005541</name>
</gene>
<feature type="compositionally biased region" description="Polar residues" evidence="1">
    <location>
        <begin position="854"/>
        <end position="869"/>
    </location>
</feature>
<feature type="region of interest" description="Disordered" evidence="1">
    <location>
        <begin position="675"/>
        <end position="782"/>
    </location>
</feature>
<sequence length="1002" mass="106157">MAPNHQHHRRYAASSSARCRDDALFTNILNPSEQWQHCSAAAVNPTRKPACVREQDDGLLFTTRVPPSNPKLRFRRIFAARRVGFRESHETRGHRIDDPATVASFTAACPCASLRPILNLPVILPKMRHLDLSVLALGLLVGFASPAHSKLPYNPTTVFLPRKHNGSLAYVFSPAPSASSFQLLALNLSSTVSAVDPPFATLSTSLPFDNSGKSAFTPVMNDAGDMFVRAGDCTSGSSGSNLWRFTPDKTGINGTWVQQSIATAGPGDRGAPGAANFLSCGVPFSSGGESNASNTRLYYFGGMCPTPGSEVSTWTTSANYSNSVILLEPMPSSAVSPPSPLKYSLVVSQSKSPPIAEAGFSMTALRPTFSNSSAGIEMVQASFLLLGGHTRTAFTNMSQAALFSLPEESWSYLRLGLPASANGKSGLASRTGAVEIDSRSGHTTVLTEDGRKLIVFGGWVGDVNTPADPQLVVLEIGQGYGGVGDWMWSVPSQADTGGIKPGGLYGHGAAMLPGGVMMITGGYLTPVAHGSDMQSTNQTTNSRIYFFNTTTNTWIPSYTNPHPSKSQDEKSNGKQATGPLSTPSKKAAFGSGLALGLSAIVGAVAVGCWYSRRLKKRRDIREKELREFALGAARFHSSGLRLSGIDGRGEEKSAVDWMADTESRRVETVHPWAAGGLGSGFSDGGGGGGSGWRNSRGTDAEKTGLLVETPSPTRGPRRSMHARSRSGDRTLPYQTVPGLDDGRRDLGTPGTIHPIDERDEYEQQGHGSGEIGVGQSTDLLPNRASAGSALDLFGDLPKRAIAATSSNERSDAPGEHELENQEWARDWAVAEAAFVAGGRLSPGRSSPDKDRTRSNLSEKSIKSTSSGPPQSAISRSHSQRSSGVFMAANPFSSSNVSPTFDRSGSGSPQHRRSQSLSYYSQRPESGGHYSFPNAGPSYSQLQMEGERLLPRPSSGNYSLSPPESPTKDKGKARSSGWMGSIKRALSSSGGEKNTSLASDASA</sequence>
<keyword evidence="4" id="KW-1185">Reference proteome</keyword>
<feature type="region of interest" description="Disordered" evidence="1">
    <location>
        <begin position="556"/>
        <end position="583"/>
    </location>
</feature>
<evidence type="ECO:0000256" key="1">
    <source>
        <dbReference type="SAM" id="MobiDB-lite"/>
    </source>
</evidence>
<dbReference type="InterPro" id="IPR011043">
    <property type="entry name" value="Gal_Oxase/kelch_b-propeller"/>
</dbReference>
<keyword evidence="2" id="KW-1133">Transmembrane helix</keyword>
<feature type="transmembrane region" description="Helical" evidence="2">
    <location>
        <begin position="587"/>
        <end position="611"/>
    </location>
</feature>
<comment type="caution">
    <text evidence="3">The sequence shown here is derived from an EMBL/GenBank/DDBJ whole genome shotgun (WGS) entry which is preliminary data.</text>
</comment>